<dbReference type="Pfam" id="PF02298">
    <property type="entry name" value="Cu_bind_like"/>
    <property type="match status" value="1"/>
</dbReference>
<evidence type="ECO:0000313" key="11">
    <source>
        <dbReference type="EMBL" id="KAK7399132.1"/>
    </source>
</evidence>
<dbReference type="SUPFAM" id="SSF49503">
    <property type="entry name" value="Cupredoxins"/>
    <property type="match status" value="1"/>
</dbReference>
<comment type="similarity">
    <text evidence="7">Belongs to the early nodulin-like (ENODL) family.</text>
</comment>
<evidence type="ECO:0000256" key="4">
    <source>
        <dbReference type="ARBA" id="ARBA00023136"/>
    </source>
</evidence>
<sequence>MGVKKNVSLIMLSTIGWLVLGLGRVSSTTSHIVGEEMGWNLPPYPGFYDEWAKKRSFAVGDVLVFRYHAGLNTVVMVDRNDYEQCTSKNILRTFFLGNSSVTLEKPGDFFFFSSVGKHCEAGQKLHIIVPLPHANN</sequence>
<protein>
    <recommendedName>
        <fullName evidence="10">Phytocyanin domain-containing protein</fullName>
    </recommendedName>
</protein>
<dbReference type="GO" id="GO:0012505">
    <property type="term" value="C:endomembrane system"/>
    <property type="evidence" value="ECO:0007669"/>
    <property type="project" value="UniProtKB-SubCell"/>
</dbReference>
<evidence type="ECO:0000256" key="7">
    <source>
        <dbReference type="ARBA" id="ARBA00035011"/>
    </source>
</evidence>
<organism evidence="11 12">
    <name type="scientific">Psophocarpus tetragonolobus</name>
    <name type="common">Winged bean</name>
    <name type="synonym">Dolichos tetragonolobus</name>
    <dbReference type="NCBI Taxonomy" id="3891"/>
    <lineage>
        <taxon>Eukaryota</taxon>
        <taxon>Viridiplantae</taxon>
        <taxon>Streptophyta</taxon>
        <taxon>Embryophyta</taxon>
        <taxon>Tracheophyta</taxon>
        <taxon>Spermatophyta</taxon>
        <taxon>Magnoliopsida</taxon>
        <taxon>eudicotyledons</taxon>
        <taxon>Gunneridae</taxon>
        <taxon>Pentapetalae</taxon>
        <taxon>rosids</taxon>
        <taxon>fabids</taxon>
        <taxon>Fabales</taxon>
        <taxon>Fabaceae</taxon>
        <taxon>Papilionoideae</taxon>
        <taxon>50 kb inversion clade</taxon>
        <taxon>NPAAA clade</taxon>
        <taxon>indigoferoid/millettioid clade</taxon>
        <taxon>Phaseoleae</taxon>
        <taxon>Psophocarpus</taxon>
    </lineage>
</organism>
<dbReference type="GO" id="GO:0009877">
    <property type="term" value="P:nodulation"/>
    <property type="evidence" value="ECO:0007669"/>
    <property type="project" value="UniProtKB-KW"/>
</dbReference>
<dbReference type="GO" id="GO:0005886">
    <property type="term" value="C:plasma membrane"/>
    <property type="evidence" value="ECO:0007669"/>
    <property type="project" value="TreeGrafter"/>
</dbReference>
<comment type="subcellular location">
    <subcellularLocation>
        <location evidence="1">Endomembrane system</location>
    </subcellularLocation>
</comment>
<keyword evidence="12" id="KW-1185">Reference proteome</keyword>
<dbReference type="Gene3D" id="2.60.40.420">
    <property type="entry name" value="Cupredoxins - blue copper proteins"/>
    <property type="match status" value="1"/>
</dbReference>
<evidence type="ECO:0000256" key="9">
    <source>
        <dbReference type="SAM" id="SignalP"/>
    </source>
</evidence>
<dbReference type="PANTHER" id="PTHR33021">
    <property type="entry name" value="BLUE COPPER PROTEIN"/>
    <property type="match status" value="1"/>
</dbReference>
<dbReference type="GO" id="GO:0009055">
    <property type="term" value="F:electron transfer activity"/>
    <property type="evidence" value="ECO:0007669"/>
    <property type="project" value="InterPro"/>
</dbReference>
<dbReference type="Proteomes" id="UP001386955">
    <property type="component" value="Unassembled WGS sequence"/>
</dbReference>
<evidence type="ECO:0000256" key="2">
    <source>
        <dbReference type="ARBA" id="ARBA00022458"/>
    </source>
</evidence>
<dbReference type="FunFam" id="2.60.40.420:FF:000034">
    <property type="entry name" value="Cupredoxin superfamily protein"/>
    <property type="match status" value="1"/>
</dbReference>
<evidence type="ECO:0000256" key="1">
    <source>
        <dbReference type="ARBA" id="ARBA00004308"/>
    </source>
</evidence>
<proteinExistence type="inferred from homology"/>
<dbReference type="InterPro" id="IPR008972">
    <property type="entry name" value="Cupredoxin"/>
</dbReference>
<keyword evidence="6" id="KW-0325">Glycoprotein</keyword>
<evidence type="ECO:0000256" key="3">
    <source>
        <dbReference type="ARBA" id="ARBA00022729"/>
    </source>
</evidence>
<keyword evidence="5" id="KW-1015">Disulfide bond</keyword>
<accession>A0AAN9SJW5</accession>
<evidence type="ECO:0000259" key="10">
    <source>
        <dbReference type="PROSITE" id="PS51485"/>
    </source>
</evidence>
<reference evidence="11 12" key="1">
    <citation type="submission" date="2024-01" db="EMBL/GenBank/DDBJ databases">
        <title>The genomes of 5 underutilized Papilionoideae crops provide insights into root nodulation and disease resistanc.</title>
        <authorList>
            <person name="Jiang F."/>
        </authorList>
    </citation>
    <scope>NUCLEOTIDE SEQUENCE [LARGE SCALE GENOMIC DNA]</scope>
    <source>
        <strain evidence="11">DUOXIRENSHENG_FW03</strain>
        <tissue evidence="11">Leaves</tissue>
    </source>
</reference>
<dbReference type="PROSITE" id="PS51485">
    <property type="entry name" value="PHYTOCYANIN"/>
    <property type="match status" value="1"/>
</dbReference>
<dbReference type="AlphaFoldDB" id="A0AAN9SJW5"/>
<dbReference type="EMBL" id="JAYMYS010000003">
    <property type="protein sequence ID" value="KAK7399132.1"/>
    <property type="molecule type" value="Genomic_DNA"/>
</dbReference>
<keyword evidence="4" id="KW-0472">Membrane</keyword>
<keyword evidence="2" id="KW-0536">Nodulation</keyword>
<evidence type="ECO:0000256" key="6">
    <source>
        <dbReference type="ARBA" id="ARBA00023180"/>
    </source>
</evidence>
<evidence type="ECO:0000313" key="12">
    <source>
        <dbReference type="Proteomes" id="UP001386955"/>
    </source>
</evidence>
<name>A0AAN9SJW5_PSOTE</name>
<feature type="signal peptide" evidence="9">
    <location>
        <begin position="1"/>
        <end position="27"/>
    </location>
</feature>
<comment type="function">
    <text evidence="8">May act as a carbohydrate transporter.</text>
</comment>
<dbReference type="PANTHER" id="PTHR33021:SF264">
    <property type="entry name" value="OS05G0570900 PROTEIN"/>
    <property type="match status" value="1"/>
</dbReference>
<feature type="chain" id="PRO_5042890148" description="Phytocyanin domain-containing protein" evidence="9">
    <location>
        <begin position="28"/>
        <end position="136"/>
    </location>
</feature>
<feature type="domain" description="Phytocyanin" evidence="10">
    <location>
        <begin position="29"/>
        <end position="131"/>
    </location>
</feature>
<evidence type="ECO:0000256" key="5">
    <source>
        <dbReference type="ARBA" id="ARBA00023157"/>
    </source>
</evidence>
<keyword evidence="3 9" id="KW-0732">Signal</keyword>
<gene>
    <name evidence="11" type="ORF">VNO78_10308</name>
</gene>
<dbReference type="InterPro" id="IPR039391">
    <property type="entry name" value="Phytocyanin-like"/>
</dbReference>
<dbReference type="InterPro" id="IPR003245">
    <property type="entry name" value="Phytocyanin_dom"/>
</dbReference>
<evidence type="ECO:0000256" key="8">
    <source>
        <dbReference type="ARBA" id="ARBA00037626"/>
    </source>
</evidence>
<comment type="caution">
    <text evidence="11">The sequence shown here is derived from an EMBL/GenBank/DDBJ whole genome shotgun (WGS) entry which is preliminary data.</text>
</comment>